<dbReference type="Pfam" id="PF04015">
    <property type="entry name" value="DUF362"/>
    <property type="match status" value="1"/>
</dbReference>
<dbReference type="EMBL" id="CP048000">
    <property type="protein sequence ID" value="QHQ61229.1"/>
    <property type="molecule type" value="Genomic_DNA"/>
</dbReference>
<dbReference type="RefSeq" id="WP_161838055.1">
    <property type="nucleotide sequence ID" value="NZ_CP048000.1"/>
</dbReference>
<accession>A0A6P1TM21</accession>
<evidence type="ECO:0000313" key="3">
    <source>
        <dbReference type="Proteomes" id="UP000464314"/>
    </source>
</evidence>
<dbReference type="AlphaFoldDB" id="A0A6P1TM21"/>
<dbReference type="InterPro" id="IPR007160">
    <property type="entry name" value="DUF362"/>
</dbReference>
<gene>
    <name evidence="2" type="ORF">Ana3638_10970</name>
</gene>
<proteinExistence type="predicted"/>
<evidence type="ECO:0000259" key="1">
    <source>
        <dbReference type="Pfam" id="PF04015"/>
    </source>
</evidence>
<dbReference type="Proteomes" id="UP000464314">
    <property type="component" value="Chromosome"/>
</dbReference>
<dbReference type="KEGG" id="anr:Ana3638_10970"/>
<protein>
    <submittedName>
        <fullName evidence="2">DUF362 domain-containing protein</fullName>
    </submittedName>
</protein>
<feature type="domain" description="DUF362" evidence="1">
    <location>
        <begin position="35"/>
        <end position="226"/>
    </location>
</feature>
<evidence type="ECO:0000313" key="2">
    <source>
        <dbReference type="EMBL" id="QHQ61229.1"/>
    </source>
</evidence>
<keyword evidence="3" id="KW-1185">Reference proteome</keyword>
<reference evidence="2 3" key="1">
    <citation type="submission" date="2020-01" db="EMBL/GenBank/DDBJ databases">
        <title>Genome analysis of Anaerocolumna sp. CBA3638.</title>
        <authorList>
            <person name="Kim J."/>
            <person name="Roh S.W."/>
        </authorList>
    </citation>
    <scope>NUCLEOTIDE SEQUENCE [LARGE SCALE GENOMIC DNA]</scope>
    <source>
        <strain evidence="2 3">CBA3638</strain>
    </source>
</reference>
<name>A0A6P1TM21_9FIRM</name>
<sequence>MTDIFINYGTNLQKMTYELMEAANIAGRLNTTMKIGIKPNLVVSRPADGGATTHPEIVEGIIRYLQAYGINNITILEGSWVGDSTQLAFKNCGYTALAEKYGVKLHDTKKDKAVQVKSKGTSLNVCESALNMDYLINVPVLKGHCQTGMTCCMKNLKGCIPDSEKRRFHTMGLDKPIALLNTVLRPDLHIVDSVCGDLSFEEGGNPIVANRIMLGFDPLLLDSFGAQLMGFKPDEIEYIRIGKAYGIGKYADADTKELELGTENRPKTGVSHSNTVKKLSKFIEADSACSACYAALVYALDRAGGIRGESIKIGQGYRGKKCAGIGVGNCTKGCQTYVMGCPPKASDIVDFIKNNQNNILKD</sequence>
<organism evidence="2 3">
    <name type="scientific">Anaerocolumna sedimenticola</name>
    <dbReference type="NCBI Taxonomy" id="2696063"/>
    <lineage>
        <taxon>Bacteria</taxon>
        <taxon>Bacillati</taxon>
        <taxon>Bacillota</taxon>
        <taxon>Clostridia</taxon>
        <taxon>Lachnospirales</taxon>
        <taxon>Lachnospiraceae</taxon>
        <taxon>Anaerocolumna</taxon>
    </lineage>
</organism>